<feature type="region of interest" description="Disordered" evidence="1">
    <location>
        <begin position="2514"/>
        <end position="2534"/>
    </location>
</feature>
<evidence type="ECO:0000256" key="1">
    <source>
        <dbReference type="SAM" id="MobiDB-lite"/>
    </source>
</evidence>
<comment type="caution">
    <text evidence="2">The sequence shown here is derived from an EMBL/GenBank/DDBJ whole genome shotgun (WGS) entry which is preliminary data.</text>
</comment>
<evidence type="ECO:0000313" key="2">
    <source>
        <dbReference type="EMBL" id="TMW62787.1"/>
    </source>
</evidence>
<feature type="region of interest" description="Disordered" evidence="1">
    <location>
        <begin position="708"/>
        <end position="736"/>
    </location>
</feature>
<feature type="compositionally biased region" description="Low complexity" evidence="1">
    <location>
        <begin position="1325"/>
        <end position="1342"/>
    </location>
</feature>
<dbReference type="Pfam" id="PF25439">
    <property type="entry name" value="TPR_CFAP46_N"/>
    <property type="match status" value="1"/>
</dbReference>
<dbReference type="PANTHER" id="PTHR15977">
    <property type="entry name" value="CILIA- AND FLAGELLA-ASSOCIATED PROTEIN 46"/>
    <property type="match status" value="1"/>
</dbReference>
<reference evidence="2" key="1">
    <citation type="submission" date="2019-03" db="EMBL/GenBank/DDBJ databases">
        <title>Long read genome sequence of the mycoparasitic Pythium oligandrum ATCC 38472 isolated from sugarbeet rhizosphere.</title>
        <authorList>
            <person name="Gaulin E."/>
        </authorList>
    </citation>
    <scope>NUCLEOTIDE SEQUENCE</scope>
    <source>
        <strain evidence="2">ATCC 38472_TT</strain>
    </source>
</reference>
<feature type="region of interest" description="Disordered" evidence="1">
    <location>
        <begin position="1320"/>
        <end position="1342"/>
    </location>
</feature>
<sequence length="2563" mass="286489">MAIERELRLLLEYARLPESNDNNAISTKLSIDGLPSGRIAVSEIYDRLLRIRDQTALPTENVLAGMNLPEILVLTAEAAVYQQDFEVASRCAEWFCSEFAIKNQFFCRMQFVLAHCASHECREDTGALRLRRVLNAIHFILAVPPIAMDPRRRPHYDFLIYNASVTYWQIARQLMKKSTFQYLVPSLTSVIEALKASGEKEALWMIRLQLALVHAQVDAKQFAAAAKIINDVVDTQFPPLLNDTGSPSHTLATSLYEEALRLQVHLGSFKDPECQKIIPNVKKTVPPTNKRATMLVKLQTIKSGVVTSTVEAALIEFYQELVNMPSFSVTETSDEELRIHLQGLDASSSQHMDGEMIVETGILAAFLHEDRLAVCCDLALQAKGKNLSPRLRSLHQILKAVLLFTTQPTNTSNSKLNQQERSALIMTQRVEGVKALERSLLACKRQQDPNLVESVCIYAWNLSLPLLQPQSRWQLARFFPLIASSLEELQSLVLDLRVRVLLEVAKLEVSSDFMAKAQGNVHKAICLDYGVIVGNSTPTIDELTNQEAKYTRRSADVHLLPLKKQLDLKLSSTEPIDEQHAVAAAVEHLKEAKDLAQRQRQLRHAVRAIQTALAQAETDQSLQCDASVHLLLHLNAVSSYAWHELKDVSVGKTMALDAIRLFFSDSTMRSEESVFQDKYIKMLEVDLRLRLVDIVAHEIRTHADSYQRHIDEQASSSPRKLGRRASTRTLSTRGPRDDVESLALASLHPEAHVLGIAIQPGTISGVEDDTTIAVTERREALQLELLHRKKEVLQQLTAALSAATRIGWTFIVENTSIYLWNYHFHIFRMLLSTGNLSSHPVSSILGECVSAFESTLTALEDMVADEINVDLLASVAYGLAFFFEKSSKWDRATAIADGFLKNKGAGSALIGNSVLLHVKRFTEIKIRTQLSQTGKLTPVETTSLLKVISSLEAMEWTLQQSTLPSFSALPPAQQAQTMEKAQGFYQQALSAWQLCASETLDALKNQGSTLEAQQQQLEVYMEIWTRLGCGSFRFQNPKFAIECCEKALFPVNKFLSEREQQLWCVDHTWKWCAIAELVYGRSILALLSGETAAWKLIEGSLNHLERSTQYVQRIGAFTLVRQATEVAWNTLLTGISAVEEEKASGESNLGGSDSLEHCWKRLIPSLRGIITCLQGSDVGGQPQEDGKRLYGDFVLLVLEICEKANAWIIALEDIATFQAVAAATLGKTSMNGAASGGSSGNDSDPIMQAKILKKIAFSSRKNPPAQLRALSNAYKVLEGHPQEQALLLLDAAEWFYTHQFPIQEVEAHLEAAFNILRTKSSPTNGRSTGASSSGARGSQDSRASSVAGSTEVVYSFLWSAEKLIRLFTLRAVAAPTMTQRWEHARNGLVHVQAAWQSIVDLSNESDLQERYQQEYANATTPSVEFDDWRVGKTTKYPAMCPSTVTGWISFYQQYATSLTNRFYMQWTKSLETLAKESRAAYITQPIVTLNVLEQLLDIINAFGYVEWMLPTICLHQVVYYVYCPHKSKAAEIWMELTLYRVLERLNLAVFTVPLQNALEMLQTSGNLILKELQQDDCADDSVATSGTLASSRHRRLLQLSHVSVTHKVSELVNALLALGYVRQGKTLLLMLESVTQRRGRETLAFVQSQVLSSHLFDIEGQETKAVDSANFVLNASLPLPLKTVVDLRLRQSSLTQDKSQAIEVLEQAERSLAAELLRASTCGMLNPEHQGAAKYLTSASTRSDAVVVDLDVITGLAKLKARRAELLLAKGGFEAVAKLLEPVMRVFRESLELLGFVEARRERATLSAIFANRLIEAHHVYCKGTSDDKALLEARSLLITAKVDLEHLRRWAFQPDEVFHTSRSLIPLDLEIADVNLAIAQLELRLEETPAVITEEQMTWYVYERDTRRNIVEKWLDQTAKEEKLARYGSVSKAFLLAGASRATLTCSPKCYESSALARVVSLQCQRVALYHSDDRATKLAVRQWLWTRFTSEQSSHATWMCCRNDEPKEEAERSTLEIEMDATLKELSGQMEQELKAAMDHGHLKVMHVCSYELVQLYGCVNPLECIKSLLLFQALEVREQQMKPLVMQCLTASNASKLHLRRMESLRESTTCPERNSLPFRLSRTYLEQQSDLYKRMQVSVPVDTILASLSPQLRVLSLQFSPDRCFLYAAWIGNADKHYAMARMECTRDKLELLADLQHRVSQWRQSIVKTVLAEDSSQDLSDFVAVEGGVQTEKSIASDELEAQFNQIVTGMHEFFGSLFDHSALASVLQADTQGNTIALLVDRALEFLPLGALTALERADAVTRDFSIHMLHHRLNALKAHTFRREDMRYMADPWHEDIGLTDQTIATMMQQLTKKPGAPLAAWKDAVDHGQVPTTTDWQQALLTRRFGGLCYVGPTRVLGSFVSLSSLAGMNLANACYVLLLLDRAENTTSARRQSKLDGEKAAWELALEEDPYACALLSSLCGVNAIVLNQWTTTFNSTRRLANSLLSGLGRGQSIAKALRRYPDGTVPTLPRSPKRKSSFKGQVGASEKPTYRLKNRVRFNTVMYGLGHMSFGQG</sequence>
<evidence type="ECO:0000313" key="3">
    <source>
        <dbReference type="Proteomes" id="UP000794436"/>
    </source>
</evidence>
<organism evidence="2 3">
    <name type="scientific">Pythium oligandrum</name>
    <name type="common">Mycoparasitic fungus</name>
    <dbReference type="NCBI Taxonomy" id="41045"/>
    <lineage>
        <taxon>Eukaryota</taxon>
        <taxon>Sar</taxon>
        <taxon>Stramenopiles</taxon>
        <taxon>Oomycota</taxon>
        <taxon>Peronosporomycetes</taxon>
        <taxon>Pythiales</taxon>
        <taxon>Pythiaceae</taxon>
        <taxon>Pythium</taxon>
    </lineage>
</organism>
<keyword evidence="3" id="KW-1185">Reference proteome</keyword>
<gene>
    <name evidence="2" type="ORF">Poli38472_005405</name>
</gene>
<protein>
    <submittedName>
        <fullName evidence="2">Uncharacterized protein</fullName>
    </submittedName>
</protein>
<dbReference type="InterPro" id="IPR039586">
    <property type="entry name" value="CFAP46"/>
</dbReference>
<dbReference type="OrthoDB" id="68437at2759"/>
<dbReference type="Proteomes" id="UP000794436">
    <property type="component" value="Unassembled WGS sequence"/>
</dbReference>
<dbReference type="EMBL" id="SPLM01000073">
    <property type="protein sequence ID" value="TMW62787.1"/>
    <property type="molecule type" value="Genomic_DNA"/>
</dbReference>
<dbReference type="GO" id="GO:0035082">
    <property type="term" value="P:axoneme assembly"/>
    <property type="evidence" value="ECO:0007669"/>
    <property type="project" value="InterPro"/>
</dbReference>
<proteinExistence type="predicted"/>
<accession>A0A8K1CII8</accession>
<dbReference type="PANTHER" id="PTHR15977:SF15">
    <property type="entry name" value="CILIA- AND FLAGELLA-ASSOCIATED PROTEIN 46"/>
    <property type="match status" value="1"/>
</dbReference>
<dbReference type="GO" id="GO:0060294">
    <property type="term" value="P:cilium movement involved in cell motility"/>
    <property type="evidence" value="ECO:0007669"/>
    <property type="project" value="InterPro"/>
</dbReference>
<name>A0A8K1CII8_PYTOL</name>
<dbReference type="InterPro" id="IPR057466">
    <property type="entry name" value="CFAP46_TPR"/>
</dbReference>